<dbReference type="InterPro" id="IPR036979">
    <property type="entry name" value="CM_dom_sf"/>
</dbReference>
<evidence type="ECO:0000313" key="3">
    <source>
        <dbReference type="EMBL" id="SUZ53253.1"/>
    </source>
</evidence>
<evidence type="ECO:0000259" key="2">
    <source>
        <dbReference type="PROSITE" id="PS51168"/>
    </source>
</evidence>
<dbReference type="EMBL" id="UINC01000321">
    <property type="protein sequence ID" value="SUZ53253.1"/>
    <property type="molecule type" value="Genomic_DNA"/>
</dbReference>
<dbReference type="InterPro" id="IPR036263">
    <property type="entry name" value="Chorismate_II_sf"/>
</dbReference>
<dbReference type="SUPFAM" id="SSF48600">
    <property type="entry name" value="Chorismate mutase II"/>
    <property type="match status" value="1"/>
</dbReference>
<dbReference type="Gene3D" id="1.20.59.10">
    <property type="entry name" value="Chorismate mutase"/>
    <property type="match status" value="1"/>
</dbReference>
<dbReference type="PANTHER" id="PTHR38041:SF1">
    <property type="entry name" value="CHORISMATE MUTASE"/>
    <property type="match status" value="1"/>
</dbReference>
<evidence type="ECO:0000256" key="1">
    <source>
        <dbReference type="ARBA" id="ARBA00023235"/>
    </source>
</evidence>
<dbReference type="GO" id="GO:0009697">
    <property type="term" value="P:salicylic acid biosynthetic process"/>
    <property type="evidence" value="ECO:0007669"/>
    <property type="project" value="TreeGrafter"/>
</dbReference>
<dbReference type="InterPro" id="IPR002701">
    <property type="entry name" value="CM_II_prokaryot"/>
</dbReference>
<dbReference type="PROSITE" id="PS51168">
    <property type="entry name" value="CHORISMATE_MUT_2"/>
    <property type="match status" value="1"/>
</dbReference>
<gene>
    <name evidence="3" type="ORF">METZ01_LOCUS6107</name>
</gene>
<name>A0A381NI99_9ZZZZ</name>
<dbReference type="GO" id="GO:0004106">
    <property type="term" value="F:chorismate mutase activity"/>
    <property type="evidence" value="ECO:0007669"/>
    <property type="project" value="InterPro"/>
</dbReference>
<proteinExistence type="predicted"/>
<dbReference type="GO" id="GO:0046417">
    <property type="term" value="P:chorismate metabolic process"/>
    <property type="evidence" value="ECO:0007669"/>
    <property type="project" value="InterPro"/>
</dbReference>
<dbReference type="PANTHER" id="PTHR38041">
    <property type="entry name" value="CHORISMATE MUTASE"/>
    <property type="match status" value="1"/>
</dbReference>
<keyword evidence="1" id="KW-0413">Isomerase</keyword>
<protein>
    <recommendedName>
        <fullName evidence="2">Chorismate mutase domain-containing protein</fullName>
    </recommendedName>
</protein>
<dbReference type="SMART" id="SM00830">
    <property type="entry name" value="CM_2"/>
    <property type="match status" value="1"/>
</dbReference>
<accession>A0A381NI99</accession>
<reference evidence="3" key="1">
    <citation type="submission" date="2018-05" db="EMBL/GenBank/DDBJ databases">
        <authorList>
            <person name="Lanie J.A."/>
            <person name="Ng W.-L."/>
            <person name="Kazmierczak K.M."/>
            <person name="Andrzejewski T.M."/>
            <person name="Davidsen T.M."/>
            <person name="Wayne K.J."/>
            <person name="Tettelin H."/>
            <person name="Glass J.I."/>
            <person name="Rusch D."/>
            <person name="Podicherti R."/>
            <person name="Tsui H.-C.T."/>
            <person name="Winkler M.E."/>
        </authorList>
    </citation>
    <scope>NUCLEOTIDE SEQUENCE</scope>
</reference>
<dbReference type="Pfam" id="PF01817">
    <property type="entry name" value="CM_2"/>
    <property type="match status" value="1"/>
</dbReference>
<organism evidence="3">
    <name type="scientific">marine metagenome</name>
    <dbReference type="NCBI Taxonomy" id="408172"/>
    <lineage>
        <taxon>unclassified sequences</taxon>
        <taxon>metagenomes</taxon>
        <taxon>ecological metagenomes</taxon>
    </lineage>
</organism>
<dbReference type="AlphaFoldDB" id="A0A381NI99"/>
<dbReference type="InterPro" id="IPR051331">
    <property type="entry name" value="Chorismate_mutase-related"/>
</dbReference>
<sequence length="107" mass="12374">MVGLYTWVGEMSTGNVPTELLKVRAKIDQIDRNLIELLAIRFALTQKVGLLKANKELEAFDADREAQKLAELRSLCEEHQLNPELITKLFTSIMEEVVRNHRRLRNE</sequence>
<feature type="domain" description="Chorismate mutase" evidence="2">
    <location>
        <begin position="14"/>
        <end position="105"/>
    </location>
</feature>